<proteinExistence type="predicted"/>
<evidence type="ECO:0000313" key="2">
    <source>
        <dbReference type="EMBL" id="CAJ1940575.1"/>
    </source>
</evidence>
<comment type="caution">
    <text evidence="2">The sequence shown here is derived from an EMBL/GenBank/DDBJ whole genome shotgun (WGS) entry which is preliminary data.</text>
</comment>
<dbReference type="EMBL" id="CAKOGP040000913">
    <property type="protein sequence ID" value="CAJ1940575.1"/>
    <property type="molecule type" value="Genomic_DNA"/>
</dbReference>
<feature type="region of interest" description="Disordered" evidence="1">
    <location>
        <begin position="1"/>
        <end position="43"/>
    </location>
</feature>
<evidence type="ECO:0000256" key="1">
    <source>
        <dbReference type="SAM" id="MobiDB-lite"/>
    </source>
</evidence>
<protein>
    <submittedName>
        <fullName evidence="2">Uncharacterized protein</fullName>
    </submittedName>
</protein>
<feature type="compositionally biased region" description="Polar residues" evidence="1">
    <location>
        <begin position="1"/>
        <end position="13"/>
    </location>
</feature>
<dbReference type="Proteomes" id="UP001295423">
    <property type="component" value="Unassembled WGS sequence"/>
</dbReference>
<sequence>MQAQATSEEQGTMENEVVMKEAAANNDHPNSGRRRFAPPEDEATWQAKCQQIMKGAFGGTIEGGLQMQQANAGCKLLPLAARGANADVGPVEAANMAILLGNPRSLNKPWWEYQHGIAGRKTARSFTAREQSSSCQMKQPALQGRGNRYRACLGVSYHRVSNNGTVLVVLHSTPSRFGGNM</sequence>
<keyword evidence="3" id="KW-1185">Reference proteome</keyword>
<accession>A0AAD2FLF1</accession>
<gene>
    <name evidence="2" type="ORF">CYCCA115_LOCUS7098</name>
</gene>
<evidence type="ECO:0000313" key="3">
    <source>
        <dbReference type="Proteomes" id="UP001295423"/>
    </source>
</evidence>
<organism evidence="2 3">
    <name type="scientific">Cylindrotheca closterium</name>
    <dbReference type="NCBI Taxonomy" id="2856"/>
    <lineage>
        <taxon>Eukaryota</taxon>
        <taxon>Sar</taxon>
        <taxon>Stramenopiles</taxon>
        <taxon>Ochrophyta</taxon>
        <taxon>Bacillariophyta</taxon>
        <taxon>Bacillariophyceae</taxon>
        <taxon>Bacillariophycidae</taxon>
        <taxon>Bacillariales</taxon>
        <taxon>Bacillariaceae</taxon>
        <taxon>Cylindrotheca</taxon>
    </lineage>
</organism>
<dbReference type="AlphaFoldDB" id="A0AAD2FLF1"/>
<name>A0AAD2FLF1_9STRA</name>
<reference evidence="2" key="1">
    <citation type="submission" date="2023-08" db="EMBL/GenBank/DDBJ databases">
        <authorList>
            <person name="Audoor S."/>
            <person name="Bilcke G."/>
        </authorList>
    </citation>
    <scope>NUCLEOTIDE SEQUENCE</scope>
</reference>